<dbReference type="EMBL" id="QTSX02000792">
    <property type="protein sequence ID" value="KAJ9084965.1"/>
    <property type="molecule type" value="Genomic_DNA"/>
</dbReference>
<keyword evidence="2" id="KW-1185">Reference proteome</keyword>
<dbReference type="EC" id="3.4.21.48" evidence="1"/>
<evidence type="ECO:0000313" key="2">
    <source>
        <dbReference type="Proteomes" id="UP001165960"/>
    </source>
</evidence>
<dbReference type="Proteomes" id="UP001165960">
    <property type="component" value="Unassembled WGS sequence"/>
</dbReference>
<sequence length="321" mass="34534">MIRYSDDVEFVEQDSIVHTNNLEKGAPWGLARVSHKKSLSFGTFNKYLYDERGGSNVTAYVIDTGINWQHEDFQGRASWGATIPDHDEDEDGNGHGSHCAGTVAGFKYGVSKKTRVVAVKVLRSSGSGTMSDVVKGVEWATKAARSEAAEAQRSGRKHLGSVANMSLGGGFSRALNMAVNAAVDSGIHFAVAAGNDDADACDYSPASAEKAVTVGATTINDERAWFSNWGKCVDVLAPGKDITSIWRGSKKATNTISGTSMASLTLLVSWPIFFPSKKHPFPLLLSRRSLLPWPLKGMLSDIPLPRLPIFLSSPSPKEGFQ</sequence>
<comment type="caution">
    <text evidence="1">The sequence shown here is derived from an EMBL/GenBank/DDBJ whole genome shotgun (WGS) entry which is preliminary data.</text>
</comment>
<protein>
    <submittedName>
        <fullName evidence="1">Proteinase B</fullName>
        <ecNumber evidence="1">3.4.21.48</ecNumber>
    </submittedName>
</protein>
<keyword evidence="1" id="KW-0378">Hydrolase</keyword>
<evidence type="ECO:0000313" key="1">
    <source>
        <dbReference type="EMBL" id="KAJ9084965.1"/>
    </source>
</evidence>
<gene>
    <name evidence="1" type="primary">PRB1_33</name>
    <name evidence="1" type="ORF">DSO57_1018694</name>
</gene>
<accession>A0ACC2UDQ9</accession>
<reference evidence="1" key="1">
    <citation type="submission" date="2022-04" db="EMBL/GenBank/DDBJ databases">
        <title>Genome of the entomopathogenic fungus Entomophthora muscae.</title>
        <authorList>
            <person name="Elya C."/>
            <person name="Lovett B.R."/>
            <person name="Lee E."/>
            <person name="Macias A.M."/>
            <person name="Hajek A.E."/>
            <person name="De Bivort B.L."/>
            <person name="Kasson M.T."/>
            <person name="De Fine Licht H.H."/>
            <person name="Stajich J.E."/>
        </authorList>
    </citation>
    <scope>NUCLEOTIDE SEQUENCE</scope>
    <source>
        <strain evidence="1">Berkeley</strain>
    </source>
</reference>
<name>A0ACC2UDQ9_9FUNG</name>
<organism evidence="1 2">
    <name type="scientific">Entomophthora muscae</name>
    <dbReference type="NCBI Taxonomy" id="34485"/>
    <lineage>
        <taxon>Eukaryota</taxon>
        <taxon>Fungi</taxon>
        <taxon>Fungi incertae sedis</taxon>
        <taxon>Zoopagomycota</taxon>
        <taxon>Entomophthoromycotina</taxon>
        <taxon>Entomophthoromycetes</taxon>
        <taxon>Entomophthorales</taxon>
        <taxon>Entomophthoraceae</taxon>
        <taxon>Entomophthora</taxon>
    </lineage>
</organism>
<proteinExistence type="predicted"/>